<keyword evidence="5 11" id="KW-0408">Iron</keyword>
<evidence type="ECO:0000259" key="12">
    <source>
        <dbReference type="PROSITE" id="PS51674"/>
    </source>
</evidence>
<dbReference type="GO" id="GO:0005737">
    <property type="term" value="C:cytoplasm"/>
    <property type="evidence" value="ECO:0007669"/>
    <property type="project" value="UniProtKB-SubCell"/>
</dbReference>
<dbReference type="Proteomes" id="UP000271380">
    <property type="component" value="Chromosome"/>
</dbReference>
<evidence type="ECO:0000256" key="8">
    <source>
        <dbReference type="ARBA" id="ARBA00023125"/>
    </source>
</evidence>
<comment type="cofactor">
    <cofactor evidence="11">
        <name>[4Fe-4S] cluster</name>
        <dbReference type="ChEBI" id="CHEBI:49883"/>
    </cofactor>
    <text evidence="11">Binds 1 [4Fe-4S] cluster per subunit. Following nitrosylation of the [4Fe-4S] cluster binds 1 [4Fe-8(NO)] cluster per subunit.</text>
</comment>
<gene>
    <name evidence="11" type="primary">whiB</name>
    <name evidence="13" type="ORF">NCTC949_00515</name>
</gene>
<dbReference type="AlphaFoldDB" id="A0AB38VR22"/>
<evidence type="ECO:0000256" key="7">
    <source>
        <dbReference type="ARBA" id="ARBA00023015"/>
    </source>
</evidence>
<evidence type="ECO:0000313" key="14">
    <source>
        <dbReference type="Proteomes" id="UP000271380"/>
    </source>
</evidence>
<organism evidence="13 14">
    <name type="scientific">Corynebacterium kutscheri</name>
    <dbReference type="NCBI Taxonomy" id="35755"/>
    <lineage>
        <taxon>Bacteria</taxon>
        <taxon>Bacillati</taxon>
        <taxon>Actinomycetota</taxon>
        <taxon>Actinomycetes</taxon>
        <taxon>Mycobacteriales</taxon>
        <taxon>Corynebacteriaceae</taxon>
        <taxon>Corynebacterium</taxon>
    </lineage>
</organism>
<keyword evidence="9 11" id="KW-1015">Disulfide bond</keyword>
<dbReference type="GO" id="GO:0051539">
    <property type="term" value="F:4 iron, 4 sulfur cluster binding"/>
    <property type="evidence" value="ECO:0007669"/>
    <property type="project" value="UniProtKB-UniRule"/>
</dbReference>
<dbReference type="InterPro" id="IPR034768">
    <property type="entry name" value="4FE4S_WBL"/>
</dbReference>
<evidence type="ECO:0000256" key="4">
    <source>
        <dbReference type="ARBA" id="ARBA00022723"/>
    </source>
</evidence>
<evidence type="ECO:0000256" key="2">
    <source>
        <dbReference type="ARBA" id="ARBA00006597"/>
    </source>
</evidence>
<feature type="binding site" evidence="11">
    <location>
        <position position="57"/>
    </location>
    <ligand>
        <name>[4Fe-4S] cluster</name>
        <dbReference type="ChEBI" id="CHEBI:49883"/>
    </ligand>
</feature>
<dbReference type="RefSeq" id="WP_126316399.1">
    <property type="nucleotide sequence ID" value="NZ_LR134377.1"/>
</dbReference>
<name>A0AB38VR22_9CORY</name>
<sequence>MTTTIANETQHSPYVSLASSVECGDWVSQANCRHGDPDALFVKGAAQRRAAMICRQCPVLNQCRADALDNKVEFGVWRGLTERQRRAILRNNPHIKSWADYIENGGEIYNLL</sequence>
<keyword evidence="7 11" id="KW-0805">Transcription regulation</keyword>
<comment type="similarity">
    <text evidence="2 11">Belongs to the WhiB family.</text>
</comment>
<proteinExistence type="inferred from homology"/>
<keyword evidence="10 11" id="KW-0804">Transcription</keyword>
<dbReference type="GO" id="GO:0003677">
    <property type="term" value="F:DNA binding"/>
    <property type="evidence" value="ECO:0007669"/>
    <property type="project" value="UniProtKB-UniRule"/>
</dbReference>
<dbReference type="PANTHER" id="PTHR38839:SF7">
    <property type="entry name" value="TRANSCRIPTIONAL REGULATOR WHIB4"/>
    <property type="match status" value="1"/>
</dbReference>
<evidence type="ECO:0000256" key="10">
    <source>
        <dbReference type="ARBA" id="ARBA00023163"/>
    </source>
</evidence>
<reference evidence="13 14" key="1">
    <citation type="submission" date="2018-12" db="EMBL/GenBank/DDBJ databases">
        <authorList>
            <consortium name="Pathogen Informatics"/>
        </authorList>
    </citation>
    <scope>NUCLEOTIDE SEQUENCE [LARGE SCALE GENOMIC DNA]</scope>
    <source>
        <strain evidence="13 14">NCTC949</strain>
    </source>
</reference>
<dbReference type="GO" id="GO:0046872">
    <property type="term" value="F:metal ion binding"/>
    <property type="evidence" value="ECO:0007669"/>
    <property type="project" value="UniProtKB-KW"/>
</dbReference>
<evidence type="ECO:0000313" key="13">
    <source>
        <dbReference type="EMBL" id="VEH05263.1"/>
    </source>
</evidence>
<dbReference type="GO" id="GO:0045454">
    <property type="term" value="P:cell redox homeostasis"/>
    <property type="evidence" value="ECO:0007669"/>
    <property type="project" value="TreeGrafter"/>
</dbReference>
<feature type="domain" description="4Fe-4S Wbl-type" evidence="12">
    <location>
        <begin position="31"/>
        <end position="87"/>
    </location>
</feature>
<comment type="PTM">
    <text evidence="11">The Fe-S cluster can be nitrosylated by nitric oxide (NO).</text>
</comment>
<protein>
    <recommendedName>
        <fullName evidence="11">Transcriptional regulator WhiB</fullName>
    </recommendedName>
</protein>
<dbReference type="EMBL" id="LR134377">
    <property type="protein sequence ID" value="VEH05263.1"/>
    <property type="molecule type" value="Genomic_DNA"/>
</dbReference>
<keyword evidence="3 11" id="KW-0004">4Fe-4S</keyword>
<feature type="binding site" evidence="11">
    <location>
        <position position="32"/>
    </location>
    <ligand>
        <name>[4Fe-4S] cluster</name>
        <dbReference type="ChEBI" id="CHEBI:49883"/>
    </ligand>
</feature>
<dbReference type="InterPro" id="IPR003482">
    <property type="entry name" value="Whib"/>
</dbReference>
<evidence type="ECO:0000256" key="3">
    <source>
        <dbReference type="ARBA" id="ARBA00022485"/>
    </source>
</evidence>
<keyword evidence="11" id="KW-0963">Cytoplasm</keyword>
<evidence type="ECO:0000256" key="5">
    <source>
        <dbReference type="ARBA" id="ARBA00023004"/>
    </source>
</evidence>
<evidence type="ECO:0000256" key="9">
    <source>
        <dbReference type="ARBA" id="ARBA00023157"/>
    </source>
</evidence>
<keyword evidence="8 11" id="KW-0238">DNA-binding</keyword>
<dbReference type="GO" id="GO:0045892">
    <property type="term" value="P:negative regulation of DNA-templated transcription"/>
    <property type="evidence" value="ECO:0007669"/>
    <property type="project" value="TreeGrafter"/>
</dbReference>
<evidence type="ECO:0000256" key="6">
    <source>
        <dbReference type="ARBA" id="ARBA00023014"/>
    </source>
</evidence>
<dbReference type="Pfam" id="PF02467">
    <property type="entry name" value="Whib"/>
    <property type="match status" value="1"/>
</dbReference>
<dbReference type="GO" id="GO:0047134">
    <property type="term" value="F:protein-disulfide reductase [NAD(P)H] activity"/>
    <property type="evidence" value="ECO:0007669"/>
    <property type="project" value="TreeGrafter"/>
</dbReference>
<dbReference type="PROSITE" id="PS51674">
    <property type="entry name" value="4FE4S_WBL"/>
    <property type="match status" value="1"/>
</dbReference>
<keyword evidence="6 11" id="KW-0411">Iron-sulfur</keyword>
<accession>A0AB38VR22</accession>
<feature type="binding site" evidence="11">
    <location>
        <position position="54"/>
    </location>
    <ligand>
        <name>[4Fe-4S] cluster</name>
        <dbReference type="ChEBI" id="CHEBI:49883"/>
    </ligand>
</feature>
<evidence type="ECO:0000256" key="11">
    <source>
        <dbReference type="HAMAP-Rule" id="MF_01479"/>
    </source>
</evidence>
<comment type="subcellular location">
    <subcellularLocation>
        <location evidence="1 11">Cytoplasm</location>
    </subcellularLocation>
</comment>
<dbReference type="GO" id="GO:0035731">
    <property type="term" value="F:dinitrosyl-iron complex binding"/>
    <property type="evidence" value="ECO:0007669"/>
    <property type="project" value="UniProtKB-UniRule"/>
</dbReference>
<keyword evidence="4 11" id="KW-0479">Metal-binding</keyword>
<dbReference type="PANTHER" id="PTHR38839">
    <property type="entry name" value="TRANSCRIPTIONAL REGULATOR WHID-RELATED"/>
    <property type="match status" value="1"/>
</dbReference>
<feature type="binding site" evidence="11">
    <location>
        <position position="63"/>
    </location>
    <ligand>
        <name>[4Fe-4S] cluster</name>
        <dbReference type="ChEBI" id="CHEBI:49883"/>
    </ligand>
</feature>
<evidence type="ECO:0000256" key="1">
    <source>
        <dbReference type="ARBA" id="ARBA00004496"/>
    </source>
</evidence>
<comment type="PTM">
    <text evidence="11">Upon Fe-S cluster removal intramolecular disulfide bonds are formed.</text>
</comment>
<comment type="function">
    <text evidence="11">Acts as a transcriptional regulator. Probably redox-responsive. The apo- but not holo-form probably binds DNA.</text>
</comment>
<dbReference type="HAMAP" id="MF_01479">
    <property type="entry name" value="WhiB"/>
    <property type="match status" value="1"/>
</dbReference>